<dbReference type="Proteomes" id="UP000450917">
    <property type="component" value="Unassembled WGS sequence"/>
</dbReference>
<evidence type="ECO:0008006" key="3">
    <source>
        <dbReference type="Google" id="ProtNLM"/>
    </source>
</evidence>
<proteinExistence type="predicted"/>
<keyword evidence="2" id="KW-1185">Reference proteome</keyword>
<dbReference type="EMBL" id="WNZX01000001">
    <property type="protein sequence ID" value="MUG69164.1"/>
    <property type="molecule type" value="Genomic_DNA"/>
</dbReference>
<organism evidence="1 2">
    <name type="scientific">Paenibacillus validus</name>
    <dbReference type="NCBI Taxonomy" id="44253"/>
    <lineage>
        <taxon>Bacteria</taxon>
        <taxon>Bacillati</taxon>
        <taxon>Bacillota</taxon>
        <taxon>Bacilli</taxon>
        <taxon>Bacillales</taxon>
        <taxon>Paenibacillaceae</taxon>
        <taxon>Paenibacillus</taxon>
    </lineage>
</organism>
<dbReference type="InterPro" id="IPR025716">
    <property type="entry name" value="Post-transcriptional_regulator"/>
</dbReference>
<reference evidence="1 2" key="1">
    <citation type="submission" date="2019-11" db="EMBL/GenBank/DDBJ databases">
        <title>Draft genome sequences of five Paenibacillus species of dairy origin.</title>
        <authorList>
            <person name="Olajide A.M."/>
            <person name="Chen S."/>
            <person name="Lapointe G."/>
        </authorList>
    </citation>
    <scope>NUCLEOTIDE SEQUENCE [LARGE SCALE GENOMIC DNA]</scope>
    <source>
        <strain evidence="1 2">2CS3</strain>
    </source>
</reference>
<accession>A0A7X2Z6B5</accession>
<evidence type="ECO:0000313" key="2">
    <source>
        <dbReference type="Proteomes" id="UP000450917"/>
    </source>
</evidence>
<evidence type="ECO:0000313" key="1">
    <source>
        <dbReference type="EMBL" id="MUG69164.1"/>
    </source>
</evidence>
<name>A0A7X2Z6B5_9BACL</name>
<comment type="caution">
    <text evidence="1">The sequence shown here is derived from an EMBL/GenBank/DDBJ whole genome shotgun (WGS) entry which is preliminary data.</text>
</comment>
<dbReference type="AlphaFoldDB" id="A0A7X2Z6B5"/>
<gene>
    <name evidence="1" type="ORF">GNP93_00595</name>
</gene>
<sequence>MDENELNLMIEDLCKSKAQEFRMLGYEHVTGQEVWECVSDKYQKQGVPPLHRIVNDILSLKVTSFMNWMTMSIYKDSRFR</sequence>
<dbReference type="Pfam" id="PF13797">
    <property type="entry name" value="Post_transc_reg"/>
    <property type="match status" value="1"/>
</dbReference>
<protein>
    <recommendedName>
        <fullName evidence="3">Post-transcriptional regulator</fullName>
    </recommendedName>
</protein>